<dbReference type="EMBL" id="JABWGN010000007">
    <property type="protein sequence ID" value="NUW33373.1"/>
    <property type="molecule type" value="Genomic_DNA"/>
</dbReference>
<protein>
    <submittedName>
        <fullName evidence="6">ATP-grasp domain-containing protein</fullName>
    </submittedName>
</protein>
<evidence type="ECO:0000256" key="1">
    <source>
        <dbReference type="ARBA" id="ARBA00022598"/>
    </source>
</evidence>
<evidence type="ECO:0000259" key="5">
    <source>
        <dbReference type="PROSITE" id="PS50975"/>
    </source>
</evidence>
<keyword evidence="1" id="KW-0436">Ligase</keyword>
<dbReference type="Proteomes" id="UP000586042">
    <property type="component" value="Unassembled WGS sequence"/>
</dbReference>
<dbReference type="Gene3D" id="3.30.470.20">
    <property type="entry name" value="ATP-grasp fold, B domain"/>
    <property type="match status" value="1"/>
</dbReference>
<feature type="domain" description="ATP-grasp" evidence="5">
    <location>
        <begin position="118"/>
        <end position="337"/>
    </location>
</feature>
<name>A0A7Y6I7Y4_9ACTN</name>
<dbReference type="Gene3D" id="3.40.50.20">
    <property type="match status" value="1"/>
</dbReference>
<accession>A0A7Y6I7Y4</accession>
<dbReference type="GO" id="GO:0016874">
    <property type="term" value="F:ligase activity"/>
    <property type="evidence" value="ECO:0007669"/>
    <property type="project" value="UniProtKB-KW"/>
</dbReference>
<dbReference type="GO" id="GO:0005524">
    <property type="term" value="F:ATP binding"/>
    <property type="evidence" value="ECO:0007669"/>
    <property type="project" value="UniProtKB-UniRule"/>
</dbReference>
<gene>
    <name evidence="6" type="ORF">HTZ77_18340</name>
</gene>
<dbReference type="InterPro" id="IPR011761">
    <property type="entry name" value="ATP-grasp"/>
</dbReference>
<keyword evidence="2 4" id="KW-0547">Nucleotide-binding</keyword>
<dbReference type="PANTHER" id="PTHR43585">
    <property type="entry name" value="FUMIPYRROLE BIOSYNTHESIS PROTEIN C"/>
    <property type="match status" value="1"/>
</dbReference>
<dbReference type="RefSeq" id="WP_175590846.1">
    <property type="nucleotide sequence ID" value="NZ_JABWGN010000007.1"/>
</dbReference>
<evidence type="ECO:0000256" key="4">
    <source>
        <dbReference type="PROSITE-ProRule" id="PRU00409"/>
    </source>
</evidence>
<keyword evidence="7" id="KW-1185">Reference proteome</keyword>
<dbReference type="GO" id="GO:0046872">
    <property type="term" value="F:metal ion binding"/>
    <property type="evidence" value="ECO:0007669"/>
    <property type="project" value="InterPro"/>
</dbReference>
<evidence type="ECO:0000256" key="2">
    <source>
        <dbReference type="ARBA" id="ARBA00022741"/>
    </source>
</evidence>
<dbReference type="InterPro" id="IPR052032">
    <property type="entry name" value="ATP-dep_AA_Ligase"/>
</dbReference>
<evidence type="ECO:0000256" key="3">
    <source>
        <dbReference type="ARBA" id="ARBA00022840"/>
    </source>
</evidence>
<organism evidence="6 7">
    <name type="scientific">Nonomuraea montanisoli</name>
    <dbReference type="NCBI Taxonomy" id="2741721"/>
    <lineage>
        <taxon>Bacteria</taxon>
        <taxon>Bacillati</taxon>
        <taxon>Actinomycetota</taxon>
        <taxon>Actinomycetes</taxon>
        <taxon>Streptosporangiales</taxon>
        <taxon>Streptosporangiaceae</taxon>
        <taxon>Nonomuraea</taxon>
    </lineage>
</organism>
<reference evidence="6 7" key="1">
    <citation type="submission" date="2020-06" db="EMBL/GenBank/DDBJ databases">
        <title>Nonomuraea sp. SMC257, a novel actinomycete isolated from soil.</title>
        <authorList>
            <person name="Chanama M."/>
        </authorList>
    </citation>
    <scope>NUCLEOTIDE SEQUENCE [LARGE SCALE GENOMIC DNA]</scope>
    <source>
        <strain evidence="6 7">SMC257</strain>
    </source>
</reference>
<dbReference type="PANTHER" id="PTHR43585:SF2">
    <property type="entry name" value="ATP-GRASP ENZYME FSQD"/>
    <property type="match status" value="1"/>
</dbReference>
<dbReference type="AlphaFoldDB" id="A0A7Y6I7Y4"/>
<evidence type="ECO:0000313" key="7">
    <source>
        <dbReference type="Proteomes" id="UP000586042"/>
    </source>
</evidence>
<dbReference type="PROSITE" id="PS50975">
    <property type="entry name" value="ATP_GRASP"/>
    <property type="match status" value="1"/>
</dbReference>
<proteinExistence type="predicted"/>
<sequence>MNKILYVYAKGGAPLDHILPRVAGCGELHMLALMPLPDTGAERWRPYCASIAETHAGGVRGEAAVDEIVRRAKAVGADAVMTLSEFAVLAVAHAADLLGLAGAGATAAEKARDKRLMRESWAAAGVPIPGFRRVSTEADLRAALTELTPPVLLKPAWGAGSIAQLVLHSPDDVSSAWAQVAPALDKGNQVGMSELYETEADRHLLVEEIVTGSVDGWYDVPGYADYVSVEGIVADGVYHPLCIAARLPPIPPFNEVASLMPCVLPEPLQRVVEEVSRQAVDALGLGTCGTHTELKLRAGGVPAVIETGARFGGVMITKQIEEVFGLDPIAMLTRQLLGERVVYPERMLVEGHGAAASVVAVPADSAGNPWRSTPPWQPRAVDWPAILSPGSAIEAVAAFDRPIGEAIPAYDPAAGVANWLGVFMLTAADAGTLLRDCNAVLDGLEDGLNRASERRVSGRTASPGGR</sequence>
<keyword evidence="3 4" id="KW-0067">ATP-binding</keyword>
<evidence type="ECO:0000313" key="6">
    <source>
        <dbReference type="EMBL" id="NUW33373.1"/>
    </source>
</evidence>
<comment type="caution">
    <text evidence="6">The sequence shown here is derived from an EMBL/GenBank/DDBJ whole genome shotgun (WGS) entry which is preliminary data.</text>
</comment>
<dbReference type="SUPFAM" id="SSF56059">
    <property type="entry name" value="Glutathione synthetase ATP-binding domain-like"/>
    <property type="match status" value="1"/>
</dbReference>